<dbReference type="Proteomes" id="UP000326287">
    <property type="component" value="Chromosome"/>
</dbReference>
<dbReference type="EMBL" id="CP036422">
    <property type="protein sequence ID" value="QFU75098.1"/>
    <property type="molecule type" value="Genomic_DNA"/>
</dbReference>
<feature type="transmembrane region" description="Helical" evidence="1">
    <location>
        <begin position="140"/>
        <end position="162"/>
    </location>
</feature>
<keyword evidence="1" id="KW-1133">Transmembrane helix</keyword>
<dbReference type="KEGG" id="halc:EY643_05235"/>
<evidence type="ECO:0000313" key="3">
    <source>
        <dbReference type="Proteomes" id="UP000326287"/>
    </source>
</evidence>
<keyword evidence="3" id="KW-1185">Reference proteome</keyword>
<keyword evidence="1" id="KW-0812">Transmembrane</keyword>
<evidence type="ECO:0000256" key="1">
    <source>
        <dbReference type="SAM" id="Phobius"/>
    </source>
</evidence>
<feature type="transmembrane region" description="Helical" evidence="1">
    <location>
        <begin position="239"/>
        <end position="260"/>
    </location>
</feature>
<protein>
    <submittedName>
        <fullName evidence="2">Uncharacterized protein</fullName>
    </submittedName>
</protein>
<sequence>MASIDSQRIFTLVQRELQEFRVSMIITPLAIAGVLSVLMLASVLLAGRITAMGDEVFNILLSADEGVSPVITINLDDDDDRHSGHVDHVEIMASEVTADDPNSGEEWNFSREWRFESGAEDDQVDWDVDEVGSLNPALNVVHGLMLIVLIVITVSYLLCCLYNDRKDRTILFWKSMPVSEWEEVLVRMGMALLLVPAIYIAVSLLLQMVFVLLAMLLVWQMDKDPFDAVLGNIEFGSLLVQQLGGWLLTALWVAPVYAYLMLASAFAKRSPFLTAVAPVIALIFIEGLLLGTDYVGTAVKNHVPHYIGGESVVGFYFHSGFWNQINYLSLFAGLAFAVAAVVGSVYLRRYRFEI</sequence>
<feature type="transmembrane region" description="Helical" evidence="1">
    <location>
        <begin position="191"/>
        <end position="219"/>
    </location>
</feature>
<dbReference type="RefSeq" id="WP_152661204.1">
    <property type="nucleotide sequence ID" value="NZ_CP036422.1"/>
</dbReference>
<evidence type="ECO:0000313" key="2">
    <source>
        <dbReference type="EMBL" id="QFU75098.1"/>
    </source>
</evidence>
<gene>
    <name evidence="2" type="ORF">EY643_05235</name>
</gene>
<proteinExistence type="predicted"/>
<feature type="transmembrane region" description="Helical" evidence="1">
    <location>
        <begin position="325"/>
        <end position="347"/>
    </location>
</feature>
<name>A0A5P9NJF3_9GAMM</name>
<accession>A0A5P9NJF3</accession>
<feature type="transmembrane region" description="Helical" evidence="1">
    <location>
        <begin position="20"/>
        <end position="46"/>
    </location>
</feature>
<dbReference type="AlphaFoldDB" id="A0A5P9NJF3"/>
<reference evidence="2 3" key="1">
    <citation type="submission" date="2019-02" db="EMBL/GenBank/DDBJ databases">
        <authorList>
            <person name="Li S.-H."/>
        </authorList>
    </citation>
    <scope>NUCLEOTIDE SEQUENCE [LARGE SCALE GENOMIC DNA]</scope>
    <source>
        <strain evidence="2 3">IMCC14385</strain>
    </source>
</reference>
<organism evidence="2 3">
    <name type="scientific">Halioglobus maricola</name>
    <dbReference type="NCBI Taxonomy" id="2601894"/>
    <lineage>
        <taxon>Bacteria</taxon>
        <taxon>Pseudomonadati</taxon>
        <taxon>Pseudomonadota</taxon>
        <taxon>Gammaproteobacteria</taxon>
        <taxon>Cellvibrionales</taxon>
        <taxon>Halieaceae</taxon>
        <taxon>Halioglobus</taxon>
    </lineage>
</organism>
<dbReference type="OrthoDB" id="118685at2"/>
<keyword evidence="1" id="KW-0472">Membrane</keyword>
<feature type="transmembrane region" description="Helical" evidence="1">
    <location>
        <begin position="272"/>
        <end position="291"/>
    </location>
</feature>